<sequence length="421" mass="45403">MRRRWTERARAAWRWGRKNRYTLADVGYALGSLPFVVAGMVISLNGDVGWGLDALLDGMAVLSPITGLFLGLQLVLVVPGLVALAVLARRTSPQWLLWSSLLLTAAFGNVYAAPVALYSYAAWFPDRRRLLLLWSCAHFAALTATYSGRESILVVPLTMSFLVFPLLFGLWVGTRRQLVENLRERAERLEREQHLMAESAIAAERTRIAREMHDVVAHRVSLMVLHAGGLEVSAPDERTAKAAELIRTTGREALAELREILGVLRDGGDTAPTAPQPVLDDLGKLVDNARAAGMTVVLSATGTPRRLPAQVERTAYRVVQEALTNAAKHAPGAPVDVHVDHGDRELTLTVANAAATDTTADPVPGSGYGLVGLRERLAMVGGTMVAYPLPDGGWWLRAAVPVPPASDTAGAEAADTVEEPQ</sequence>
<accession>A0AA97M0T7</accession>
<protein>
    <recommendedName>
        <fullName evidence="2">histidine kinase</fullName>
        <ecNumber evidence="2">2.7.13.3</ecNumber>
    </recommendedName>
</protein>
<dbReference type="GO" id="GO:0000155">
    <property type="term" value="F:phosphorelay sensor kinase activity"/>
    <property type="evidence" value="ECO:0007669"/>
    <property type="project" value="InterPro"/>
</dbReference>
<evidence type="ECO:0000256" key="4">
    <source>
        <dbReference type="ARBA" id="ARBA00022679"/>
    </source>
</evidence>
<dbReference type="Pfam" id="PF02518">
    <property type="entry name" value="HATPase_c"/>
    <property type="match status" value="1"/>
</dbReference>
<evidence type="ECO:0000256" key="10">
    <source>
        <dbReference type="SAM" id="Phobius"/>
    </source>
</evidence>
<evidence type="ECO:0000259" key="11">
    <source>
        <dbReference type="Pfam" id="PF02518"/>
    </source>
</evidence>
<feature type="transmembrane region" description="Helical" evidence="10">
    <location>
        <begin position="21"/>
        <end position="44"/>
    </location>
</feature>
<evidence type="ECO:0000256" key="3">
    <source>
        <dbReference type="ARBA" id="ARBA00022553"/>
    </source>
</evidence>
<feature type="domain" description="Histidine kinase/HSP90-like ATPase" evidence="11">
    <location>
        <begin position="312"/>
        <end position="402"/>
    </location>
</feature>
<keyword evidence="4" id="KW-0808">Transferase</keyword>
<reference evidence="13" key="1">
    <citation type="submission" date="2020-10" db="EMBL/GenBank/DDBJ databases">
        <title>De novo genome project of the cellulose decomposer Thermobifida halotolerans type strain.</title>
        <authorList>
            <person name="Nagy I."/>
            <person name="Horvath B."/>
            <person name="Kukolya J."/>
            <person name="Nagy I."/>
            <person name="Orsini M."/>
        </authorList>
    </citation>
    <scope>NUCLEOTIDE SEQUENCE</scope>
    <source>
        <strain evidence="13">DSM 44931</strain>
    </source>
</reference>
<dbReference type="EC" id="2.7.13.3" evidence="2"/>
<evidence type="ECO:0000259" key="12">
    <source>
        <dbReference type="Pfam" id="PF07730"/>
    </source>
</evidence>
<organism evidence="13 14">
    <name type="scientific">Thermobifida halotolerans</name>
    <dbReference type="NCBI Taxonomy" id="483545"/>
    <lineage>
        <taxon>Bacteria</taxon>
        <taxon>Bacillati</taxon>
        <taxon>Actinomycetota</taxon>
        <taxon>Actinomycetes</taxon>
        <taxon>Streptosporangiales</taxon>
        <taxon>Nocardiopsidaceae</taxon>
        <taxon>Thermobifida</taxon>
    </lineage>
</organism>
<keyword evidence="5" id="KW-0547">Nucleotide-binding</keyword>
<dbReference type="AlphaFoldDB" id="A0AA97M0T7"/>
<dbReference type="GO" id="GO:0005524">
    <property type="term" value="F:ATP binding"/>
    <property type="evidence" value="ECO:0007669"/>
    <property type="project" value="UniProtKB-KW"/>
</dbReference>
<dbReference type="EMBL" id="CP063196">
    <property type="protein sequence ID" value="UOE21618.1"/>
    <property type="molecule type" value="Genomic_DNA"/>
</dbReference>
<evidence type="ECO:0000256" key="2">
    <source>
        <dbReference type="ARBA" id="ARBA00012438"/>
    </source>
</evidence>
<keyword evidence="8" id="KW-0902">Two-component regulatory system</keyword>
<keyword evidence="10" id="KW-0812">Transmembrane</keyword>
<evidence type="ECO:0000313" key="13">
    <source>
        <dbReference type="EMBL" id="UOE21618.1"/>
    </source>
</evidence>
<evidence type="ECO:0000256" key="7">
    <source>
        <dbReference type="ARBA" id="ARBA00022840"/>
    </source>
</evidence>
<dbReference type="InterPro" id="IPR003594">
    <property type="entry name" value="HATPase_dom"/>
</dbReference>
<keyword evidence="7" id="KW-0067">ATP-binding</keyword>
<feature type="transmembrane region" description="Helical" evidence="10">
    <location>
        <begin position="95"/>
        <end position="118"/>
    </location>
</feature>
<evidence type="ECO:0000256" key="8">
    <source>
        <dbReference type="ARBA" id="ARBA00023012"/>
    </source>
</evidence>
<gene>
    <name evidence="13" type="ORF">NI17_011255</name>
</gene>
<dbReference type="Proteomes" id="UP000265719">
    <property type="component" value="Chromosome"/>
</dbReference>
<evidence type="ECO:0000313" key="14">
    <source>
        <dbReference type="Proteomes" id="UP000265719"/>
    </source>
</evidence>
<keyword evidence="10" id="KW-0472">Membrane</keyword>
<dbReference type="GO" id="GO:0046983">
    <property type="term" value="F:protein dimerization activity"/>
    <property type="evidence" value="ECO:0007669"/>
    <property type="project" value="InterPro"/>
</dbReference>
<keyword evidence="10" id="KW-1133">Transmembrane helix</keyword>
<dbReference type="InterPro" id="IPR050482">
    <property type="entry name" value="Sensor_HK_TwoCompSys"/>
</dbReference>
<dbReference type="KEGG" id="thao:NI17_011255"/>
<name>A0AA97M0T7_9ACTN</name>
<proteinExistence type="predicted"/>
<dbReference type="Pfam" id="PF07730">
    <property type="entry name" value="HisKA_3"/>
    <property type="match status" value="1"/>
</dbReference>
<feature type="transmembrane region" description="Helical" evidence="10">
    <location>
        <begin position="64"/>
        <end position="88"/>
    </location>
</feature>
<dbReference type="Gene3D" id="1.20.5.1930">
    <property type="match status" value="1"/>
</dbReference>
<keyword evidence="6 13" id="KW-0418">Kinase</keyword>
<dbReference type="PANTHER" id="PTHR24421:SF10">
    <property type="entry name" value="NITRATE_NITRITE SENSOR PROTEIN NARQ"/>
    <property type="match status" value="1"/>
</dbReference>
<dbReference type="RefSeq" id="WP_068690782.1">
    <property type="nucleotide sequence ID" value="NZ_CP063196.1"/>
</dbReference>
<feature type="domain" description="Signal transduction histidine kinase subgroup 3 dimerisation and phosphoacceptor" evidence="12">
    <location>
        <begin position="204"/>
        <end position="267"/>
    </location>
</feature>
<dbReference type="CDD" id="cd16917">
    <property type="entry name" value="HATPase_UhpB-NarQ-NarX-like"/>
    <property type="match status" value="1"/>
</dbReference>
<feature type="coiled-coil region" evidence="9">
    <location>
        <begin position="172"/>
        <end position="199"/>
    </location>
</feature>
<dbReference type="Gene3D" id="3.30.565.10">
    <property type="entry name" value="Histidine kinase-like ATPase, C-terminal domain"/>
    <property type="match status" value="1"/>
</dbReference>
<evidence type="ECO:0000256" key="9">
    <source>
        <dbReference type="SAM" id="Coils"/>
    </source>
</evidence>
<dbReference type="PANTHER" id="PTHR24421">
    <property type="entry name" value="NITRATE/NITRITE SENSOR PROTEIN NARX-RELATED"/>
    <property type="match status" value="1"/>
</dbReference>
<feature type="transmembrane region" description="Helical" evidence="10">
    <location>
        <begin position="153"/>
        <end position="173"/>
    </location>
</feature>
<keyword evidence="3" id="KW-0597">Phosphoprotein</keyword>
<evidence type="ECO:0000256" key="1">
    <source>
        <dbReference type="ARBA" id="ARBA00000085"/>
    </source>
</evidence>
<dbReference type="InterPro" id="IPR011712">
    <property type="entry name" value="Sig_transdc_His_kin_sub3_dim/P"/>
</dbReference>
<dbReference type="SUPFAM" id="SSF55874">
    <property type="entry name" value="ATPase domain of HSP90 chaperone/DNA topoisomerase II/histidine kinase"/>
    <property type="match status" value="1"/>
</dbReference>
<evidence type="ECO:0000256" key="6">
    <source>
        <dbReference type="ARBA" id="ARBA00022777"/>
    </source>
</evidence>
<comment type="catalytic activity">
    <reaction evidence="1">
        <text>ATP + protein L-histidine = ADP + protein N-phospho-L-histidine.</text>
        <dbReference type="EC" id="2.7.13.3"/>
    </reaction>
</comment>
<dbReference type="InterPro" id="IPR036890">
    <property type="entry name" value="HATPase_C_sf"/>
</dbReference>
<dbReference type="GO" id="GO:0016020">
    <property type="term" value="C:membrane"/>
    <property type="evidence" value="ECO:0007669"/>
    <property type="project" value="InterPro"/>
</dbReference>
<keyword evidence="9" id="KW-0175">Coiled coil</keyword>
<keyword evidence="14" id="KW-1185">Reference proteome</keyword>
<evidence type="ECO:0000256" key="5">
    <source>
        <dbReference type="ARBA" id="ARBA00022741"/>
    </source>
</evidence>